<sequence length="34" mass="3906">MERGVGLRLGRRHPDQLIVGETVDFWRVEPRSSG</sequence>
<protein>
    <submittedName>
        <fullName evidence="1">Unannotated protein</fullName>
    </submittedName>
</protein>
<organism evidence="1">
    <name type="scientific">freshwater metagenome</name>
    <dbReference type="NCBI Taxonomy" id="449393"/>
    <lineage>
        <taxon>unclassified sequences</taxon>
        <taxon>metagenomes</taxon>
        <taxon>ecological metagenomes</taxon>
    </lineage>
</organism>
<proteinExistence type="predicted"/>
<dbReference type="AlphaFoldDB" id="A0A6J7R8Q9"/>
<name>A0A6J7R8Q9_9ZZZZ</name>
<dbReference type="EMBL" id="CAFBOS010000288">
    <property type="protein sequence ID" value="CAB5025133.1"/>
    <property type="molecule type" value="Genomic_DNA"/>
</dbReference>
<evidence type="ECO:0000313" key="1">
    <source>
        <dbReference type="EMBL" id="CAB5025133.1"/>
    </source>
</evidence>
<reference evidence="1" key="1">
    <citation type="submission" date="2020-05" db="EMBL/GenBank/DDBJ databases">
        <authorList>
            <person name="Chiriac C."/>
            <person name="Salcher M."/>
            <person name="Ghai R."/>
            <person name="Kavagutti S V."/>
        </authorList>
    </citation>
    <scope>NUCLEOTIDE SEQUENCE</scope>
</reference>
<gene>
    <name evidence="1" type="ORF">UFOPK3967_03002</name>
</gene>
<accession>A0A6J7R8Q9</accession>